<dbReference type="Pfam" id="PF00691">
    <property type="entry name" value="OmpA"/>
    <property type="match status" value="1"/>
</dbReference>
<keyword evidence="9" id="KW-1185">Reference proteome</keyword>
<keyword evidence="2 6" id="KW-0732">Signal</keyword>
<protein>
    <submittedName>
        <fullName evidence="8">Outer membrane protein OmpA</fullName>
    </submittedName>
</protein>
<dbReference type="InterPro" id="IPR006664">
    <property type="entry name" value="OMP_bac"/>
</dbReference>
<dbReference type="EMBL" id="FZOA01000002">
    <property type="protein sequence ID" value="SNR68237.1"/>
    <property type="molecule type" value="Genomic_DNA"/>
</dbReference>
<evidence type="ECO:0000256" key="6">
    <source>
        <dbReference type="SAM" id="SignalP"/>
    </source>
</evidence>
<dbReference type="PANTHER" id="PTHR30329:SF21">
    <property type="entry name" value="LIPOPROTEIN YIAD-RELATED"/>
    <property type="match status" value="1"/>
</dbReference>
<dbReference type="PRINTS" id="PR01021">
    <property type="entry name" value="OMPADOMAIN"/>
</dbReference>
<dbReference type="AlphaFoldDB" id="A0A238YAT6"/>
<dbReference type="Proteomes" id="UP000198305">
    <property type="component" value="Unassembled WGS sequence"/>
</dbReference>
<organism evidence="8 9">
    <name type="scientific">Methylobacillus rhizosphaerae</name>
    <dbReference type="NCBI Taxonomy" id="551994"/>
    <lineage>
        <taxon>Bacteria</taxon>
        <taxon>Pseudomonadati</taxon>
        <taxon>Pseudomonadota</taxon>
        <taxon>Betaproteobacteria</taxon>
        <taxon>Nitrosomonadales</taxon>
        <taxon>Methylophilaceae</taxon>
        <taxon>Methylobacillus</taxon>
    </lineage>
</organism>
<dbReference type="CDD" id="cd07185">
    <property type="entry name" value="OmpA_C-like"/>
    <property type="match status" value="1"/>
</dbReference>
<keyword evidence="4" id="KW-0998">Cell outer membrane</keyword>
<evidence type="ECO:0000259" key="7">
    <source>
        <dbReference type="PROSITE" id="PS51123"/>
    </source>
</evidence>
<evidence type="ECO:0000256" key="5">
    <source>
        <dbReference type="PROSITE-ProRule" id="PRU00473"/>
    </source>
</evidence>
<feature type="signal peptide" evidence="6">
    <location>
        <begin position="1"/>
        <end position="22"/>
    </location>
</feature>
<keyword evidence="3 5" id="KW-0472">Membrane</keyword>
<dbReference type="SUPFAM" id="SSF103088">
    <property type="entry name" value="OmpA-like"/>
    <property type="match status" value="1"/>
</dbReference>
<evidence type="ECO:0000313" key="8">
    <source>
        <dbReference type="EMBL" id="SNR68237.1"/>
    </source>
</evidence>
<evidence type="ECO:0000256" key="1">
    <source>
        <dbReference type="ARBA" id="ARBA00004442"/>
    </source>
</evidence>
<accession>A0A238YAT6</accession>
<name>A0A238YAT6_9PROT</name>
<dbReference type="InterPro" id="IPR050330">
    <property type="entry name" value="Bact_OuterMem_StrucFunc"/>
</dbReference>
<dbReference type="OrthoDB" id="1149075at2"/>
<evidence type="ECO:0000256" key="2">
    <source>
        <dbReference type="ARBA" id="ARBA00022729"/>
    </source>
</evidence>
<feature type="domain" description="OmpA-like" evidence="7">
    <location>
        <begin position="163"/>
        <end position="289"/>
    </location>
</feature>
<dbReference type="Pfam" id="PF04355">
    <property type="entry name" value="BamE"/>
    <property type="match status" value="1"/>
</dbReference>
<dbReference type="InterPro" id="IPR007450">
    <property type="entry name" value="BamE_dom"/>
</dbReference>
<comment type="subcellular location">
    <subcellularLocation>
        <location evidence="1">Cell outer membrane</location>
    </subcellularLocation>
</comment>
<evidence type="ECO:0000256" key="3">
    <source>
        <dbReference type="ARBA" id="ARBA00023136"/>
    </source>
</evidence>
<proteinExistence type="predicted"/>
<dbReference type="GO" id="GO:0009279">
    <property type="term" value="C:cell outer membrane"/>
    <property type="evidence" value="ECO:0007669"/>
    <property type="project" value="UniProtKB-SubCell"/>
</dbReference>
<dbReference type="InterPro" id="IPR037873">
    <property type="entry name" value="BamE-like"/>
</dbReference>
<dbReference type="Gene3D" id="3.30.1330.60">
    <property type="entry name" value="OmpA-like domain"/>
    <property type="match status" value="1"/>
</dbReference>
<reference evidence="9" key="1">
    <citation type="submission" date="2017-06" db="EMBL/GenBank/DDBJ databases">
        <authorList>
            <person name="Varghese N."/>
            <person name="Submissions S."/>
        </authorList>
    </citation>
    <scope>NUCLEOTIDE SEQUENCE [LARGE SCALE GENOMIC DNA]</scope>
    <source>
        <strain evidence="9">Ca-68</strain>
    </source>
</reference>
<feature type="chain" id="PRO_5012760108" evidence="6">
    <location>
        <begin position="23"/>
        <end position="294"/>
    </location>
</feature>
<sequence>MKQTTESCTWVVRMLLAGLVSASLVACGSLSKNIAEDGSTAEELVWPDLDDTSLLKKDGSYPTPETLSLLQPGLTKSQVQGLLEQPHFAEKIWGVREWNYLFHLRDTPTANTFHICQLKVLFDKDGKAGSYYWKPEGCAQPAAEPPAPEPAPVPVPVPVPPAPEPVVRTLSSEVLFAFDSATLSPKGQAALAELAADIQRGTDSSAPVAVAAYTDRLGSDSYNQRLSQARANSVRSFFVTQGINSSRITATGKGEQNPVSNCSDKLPRAELIACLAPDRRVEVTTTQTVLESPN</sequence>
<dbReference type="Gene3D" id="3.30.1450.10">
    <property type="match status" value="1"/>
</dbReference>
<evidence type="ECO:0000256" key="4">
    <source>
        <dbReference type="ARBA" id="ARBA00023237"/>
    </source>
</evidence>
<dbReference type="InterPro" id="IPR006665">
    <property type="entry name" value="OmpA-like"/>
</dbReference>
<dbReference type="InterPro" id="IPR036737">
    <property type="entry name" value="OmpA-like_sf"/>
</dbReference>
<dbReference type="PROSITE" id="PS51123">
    <property type="entry name" value="OMPA_2"/>
    <property type="match status" value="1"/>
</dbReference>
<dbReference type="PANTHER" id="PTHR30329">
    <property type="entry name" value="STATOR ELEMENT OF FLAGELLAR MOTOR COMPLEX"/>
    <property type="match status" value="1"/>
</dbReference>
<dbReference type="PROSITE" id="PS51257">
    <property type="entry name" value="PROKAR_LIPOPROTEIN"/>
    <property type="match status" value="1"/>
</dbReference>
<dbReference type="RefSeq" id="WP_089374624.1">
    <property type="nucleotide sequence ID" value="NZ_FZOA01000002.1"/>
</dbReference>
<evidence type="ECO:0000313" key="9">
    <source>
        <dbReference type="Proteomes" id="UP000198305"/>
    </source>
</evidence>
<gene>
    <name evidence="8" type="ORF">SAMN05192560_0454</name>
</gene>